<keyword evidence="1" id="KW-0129">CBS domain</keyword>
<dbReference type="AlphaFoldDB" id="A0A2N5H9Z4"/>
<protein>
    <recommendedName>
        <fullName evidence="2">CBS domain-containing protein</fullName>
    </recommendedName>
</protein>
<comment type="caution">
    <text evidence="3">The sequence shown here is derived from an EMBL/GenBank/DDBJ whole genome shotgun (WGS) entry which is preliminary data.</text>
</comment>
<evidence type="ECO:0000313" key="3">
    <source>
        <dbReference type="EMBL" id="PLS02338.1"/>
    </source>
</evidence>
<feature type="domain" description="CBS" evidence="2">
    <location>
        <begin position="107"/>
        <end position="162"/>
    </location>
</feature>
<sequence length="242" mass="27705">MLLERNQTPLLSERFEVAFNQIHESLRKIVQIKDDRFVVLVKAGARNFQIVDTYKEELEQYAKLRNAIVHEKTEIGYYIAEPNRSVVERIEKIASIMGRPNYALTIATKQVVYFNMDDKILDVIHAIKEYGYSQYPIYQNKECVGLLSTGAIVKWMAANVQSSAIYLTNILVSDILQAEKALPVKFAPKSINIFEVESIFEKEHLENKDLEAVIITENGKCNETPIGLITAWDLIEIDYTAD</sequence>
<dbReference type="Gene3D" id="3.10.580.10">
    <property type="entry name" value="CBS-domain"/>
    <property type="match status" value="1"/>
</dbReference>
<dbReference type="RefSeq" id="WP_101649918.1">
    <property type="nucleotide sequence ID" value="NZ_PGVE01000074.1"/>
</dbReference>
<dbReference type="InterPro" id="IPR000644">
    <property type="entry name" value="CBS_dom"/>
</dbReference>
<evidence type="ECO:0000259" key="2">
    <source>
        <dbReference type="PROSITE" id="PS51371"/>
    </source>
</evidence>
<keyword evidence="4" id="KW-1185">Reference proteome</keyword>
<dbReference type="Pfam" id="PF00571">
    <property type="entry name" value="CBS"/>
    <property type="match status" value="1"/>
</dbReference>
<reference evidence="3 4" key="1">
    <citation type="submission" date="2017-11" db="EMBL/GenBank/DDBJ databases">
        <title>Comparitive Functional Genomics of Dry Heat Resistant strains isolated from the Viking Spacecraft.</title>
        <authorList>
            <person name="Seuylemezian A."/>
            <person name="Cooper K."/>
            <person name="Vaishampayan P."/>
        </authorList>
    </citation>
    <scope>NUCLEOTIDE SEQUENCE [LARGE SCALE GENOMIC DNA]</scope>
    <source>
        <strain evidence="3 4">V32-6</strain>
    </source>
</reference>
<dbReference type="InterPro" id="IPR046342">
    <property type="entry name" value="CBS_dom_sf"/>
</dbReference>
<gene>
    <name evidence="3" type="ORF">CVD27_20370</name>
</gene>
<organism evidence="3 4">
    <name type="scientific">Neobacillus cucumis</name>
    <dbReference type="NCBI Taxonomy" id="1740721"/>
    <lineage>
        <taxon>Bacteria</taxon>
        <taxon>Bacillati</taxon>
        <taxon>Bacillota</taxon>
        <taxon>Bacilli</taxon>
        <taxon>Bacillales</taxon>
        <taxon>Bacillaceae</taxon>
        <taxon>Neobacillus</taxon>
    </lineage>
</organism>
<dbReference type="OrthoDB" id="49104at2"/>
<evidence type="ECO:0000256" key="1">
    <source>
        <dbReference type="PROSITE-ProRule" id="PRU00703"/>
    </source>
</evidence>
<accession>A0A2N5H9Z4</accession>
<dbReference type="PROSITE" id="PS51371">
    <property type="entry name" value="CBS"/>
    <property type="match status" value="1"/>
</dbReference>
<dbReference type="Proteomes" id="UP000234950">
    <property type="component" value="Unassembled WGS sequence"/>
</dbReference>
<proteinExistence type="predicted"/>
<dbReference type="EMBL" id="PGVE01000074">
    <property type="protein sequence ID" value="PLS02338.1"/>
    <property type="molecule type" value="Genomic_DNA"/>
</dbReference>
<evidence type="ECO:0000313" key="4">
    <source>
        <dbReference type="Proteomes" id="UP000234950"/>
    </source>
</evidence>
<name>A0A2N5H9Z4_9BACI</name>
<dbReference type="SUPFAM" id="SSF54631">
    <property type="entry name" value="CBS-domain pair"/>
    <property type="match status" value="1"/>
</dbReference>